<comment type="cofactor">
    <cofactor evidence="1">
        <name>Cu(2+)</name>
        <dbReference type="ChEBI" id="CHEBI:29036"/>
    </cofactor>
</comment>
<evidence type="ECO:0000256" key="11">
    <source>
        <dbReference type="ARBA" id="ARBA00046340"/>
    </source>
</evidence>
<keyword evidence="6" id="KW-0560">Oxidoreductase</keyword>
<name>A0ABR3J060_9AGAR</name>
<gene>
    <name evidence="13" type="ORF">HGRIS_008986</name>
</gene>
<evidence type="ECO:0000256" key="3">
    <source>
        <dbReference type="ARBA" id="ARBA00022525"/>
    </source>
</evidence>
<evidence type="ECO:0000256" key="2">
    <source>
        <dbReference type="ARBA" id="ARBA00004613"/>
    </source>
</evidence>
<protein>
    <submittedName>
        <fullName evidence="13">Uncharacterized protein</fullName>
    </submittedName>
</protein>
<keyword evidence="9" id="KW-1015">Disulfide bond</keyword>
<organism evidence="13 14">
    <name type="scientific">Hohenbuehelia grisea</name>
    <dbReference type="NCBI Taxonomy" id="104357"/>
    <lineage>
        <taxon>Eukaryota</taxon>
        <taxon>Fungi</taxon>
        <taxon>Dikarya</taxon>
        <taxon>Basidiomycota</taxon>
        <taxon>Agaricomycotina</taxon>
        <taxon>Agaricomycetes</taxon>
        <taxon>Agaricomycetidae</taxon>
        <taxon>Agaricales</taxon>
        <taxon>Pleurotineae</taxon>
        <taxon>Pleurotaceae</taxon>
        <taxon>Hohenbuehelia</taxon>
    </lineage>
</organism>
<comment type="subcellular location">
    <subcellularLocation>
        <location evidence="2">Secreted</location>
    </subcellularLocation>
</comment>
<evidence type="ECO:0000256" key="1">
    <source>
        <dbReference type="ARBA" id="ARBA00001973"/>
    </source>
</evidence>
<evidence type="ECO:0000256" key="7">
    <source>
        <dbReference type="ARBA" id="ARBA00023008"/>
    </source>
</evidence>
<evidence type="ECO:0000256" key="9">
    <source>
        <dbReference type="ARBA" id="ARBA00023157"/>
    </source>
</evidence>
<keyword evidence="3" id="KW-0964">Secreted</keyword>
<keyword evidence="5 12" id="KW-0732">Signal</keyword>
<evidence type="ECO:0000256" key="10">
    <source>
        <dbReference type="ARBA" id="ARBA00023180"/>
    </source>
</evidence>
<keyword evidence="8" id="KW-0503">Monooxygenase</keyword>
<evidence type="ECO:0000256" key="5">
    <source>
        <dbReference type="ARBA" id="ARBA00022729"/>
    </source>
</evidence>
<evidence type="ECO:0000256" key="4">
    <source>
        <dbReference type="ARBA" id="ARBA00022723"/>
    </source>
</evidence>
<accession>A0ABR3J060</accession>
<dbReference type="Pfam" id="PF22810">
    <property type="entry name" value="LPMO_AA14"/>
    <property type="match status" value="1"/>
</dbReference>
<evidence type="ECO:0000256" key="6">
    <source>
        <dbReference type="ARBA" id="ARBA00023002"/>
    </source>
</evidence>
<comment type="similarity">
    <text evidence="11">Belongs to the polysaccharide monooxygenase AA14 family.</text>
</comment>
<dbReference type="Proteomes" id="UP001556367">
    <property type="component" value="Unassembled WGS sequence"/>
</dbReference>
<feature type="chain" id="PRO_5046577321" evidence="12">
    <location>
        <begin position="21"/>
        <end position="208"/>
    </location>
</feature>
<evidence type="ECO:0000313" key="14">
    <source>
        <dbReference type="Proteomes" id="UP001556367"/>
    </source>
</evidence>
<feature type="signal peptide" evidence="12">
    <location>
        <begin position="1"/>
        <end position="20"/>
    </location>
</feature>
<sequence>MSAICTRATLILLLATLTRAHVAPWAKGMYCLNGTSGTENRNTNDAVQPLYRMQKSQWWMHHSNGCDQFPPSPGDFLEVPAGGSFTVEMANNRGQTTLSYNGQYTSEWPDGKQHPEDFHIDTCITVPNIHTQNHTNAAGSAFAISYESELSRVTAENLVVFSVLPNSPWKRLASFSVPSALPACPQGGCICVWGWVPNGCGYVITVTF</sequence>
<evidence type="ECO:0000256" key="12">
    <source>
        <dbReference type="SAM" id="SignalP"/>
    </source>
</evidence>
<comment type="caution">
    <text evidence="13">The sequence shown here is derived from an EMBL/GenBank/DDBJ whole genome shotgun (WGS) entry which is preliminary data.</text>
</comment>
<keyword evidence="10" id="KW-0325">Glycoprotein</keyword>
<keyword evidence="7" id="KW-0186">Copper</keyword>
<reference evidence="14" key="1">
    <citation type="submission" date="2024-06" db="EMBL/GenBank/DDBJ databases">
        <title>Multi-omics analyses provide insights into the biosynthesis of the anticancer antibiotic pleurotin in Hohenbuehelia grisea.</title>
        <authorList>
            <person name="Weaver J.A."/>
            <person name="Alberti F."/>
        </authorList>
    </citation>
    <scope>NUCLEOTIDE SEQUENCE [LARGE SCALE GENOMIC DNA]</scope>
    <source>
        <strain evidence="14">T-177</strain>
    </source>
</reference>
<dbReference type="InterPro" id="IPR054497">
    <property type="entry name" value="LPMO_AA14"/>
</dbReference>
<proteinExistence type="inferred from homology"/>
<keyword evidence="14" id="KW-1185">Reference proteome</keyword>
<dbReference type="EMBL" id="JASNQZ010000012">
    <property type="protein sequence ID" value="KAL0948866.1"/>
    <property type="molecule type" value="Genomic_DNA"/>
</dbReference>
<evidence type="ECO:0000256" key="8">
    <source>
        <dbReference type="ARBA" id="ARBA00023033"/>
    </source>
</evidence>
<evidence type="ECO:0000313" key="13">
    <source>
        <dbReference type="EMBL" id="KAL0948866.1"/>
    </source>
</evidence>
<keyword evidence="4" id="KW-0479">Metal-binding</keyword>